<evidence type="ECO:0000313" key="6">
    <source>
        <dbReference type="EMBL" id="MBL4917208.1"/>
    </source>
</evidence>
<dbReference type="GO" id="GO:0046872">
    <property type="term" value="F:metal ion binding"/>
    <property type="evidence" value="ECO:0007669"/>
    <property type="project" value="UniProtKB-KW"/>
</dbReference>
<dbReference type="InterPro" id="IPR009056">
    <property type="entry name" value="Cyt_c-like_dom"/>
</dbReference>
<gene>
    <name evidence="6" type="ORF">JL811_08225</name>
</gene>
<evidence type="ECO:0000259" key="5">
    <source>
        <dbReference type="PROSITE" id="PS51007"/>
    </source>
</evidence>
<dbReference type="GO" id="GO:0009055">
    <property type="term" value="F:electron transfer activity"/>
    <property type="evidence" value="ECO:0007669"/>
    <property type="project" value="InterPro"/>
</dbReference>
<organism evidence="6 7">
    <name type="scientific">Szabonella alba</name>
    <dbReference type="NCBI Taxonomy" id="2804194"/>
    <lineage>
        <taxon>Bacteria</taxon>
        <taxon>Pseudomonadati</taxon>
        <taxon>Pseudomonadota</taxon>
        <taxon>Alphaproteobacteria</taxon>
        <taxon>Rhodobacterales</taxon>
        <taxon>Paracoccaceae</taxon>
        <taxon>Szabonella</taxon>
    </lineage>
</organism>
<dbReference type="SUPFAM" id="SSF46626">
    <property type="entry name" value="Cytochrome c"/>
    <property type="match status" value="2"/>
</dbReference>
<keyword evidence="2 4" id="KW-0479">Metal-binding</keyword>
<reference evidence="6" key="1">
    <citation type="submission" date="2021-01" db="EMBL/GenBank/DDBJ databases">
        <title>Tabrizicola alba sp. nov. a motile alkaliphilic bacterium isolated from a soda lake.</title>
        <authorList>
            <person name="Szuroczki S."/>
            <person name="Abbaszade G."/>
            <person name="Schumann P."/>
            <person name="Toth E."/>
        </authorList>
    </citation>
    <scope>NUCLEOTIDE SEQUENCE</scope>
    <source>
        <strain evidence="6">DMG-N-6</strain>
    </source>
</reference>
<accession>A0A8K0Y0K2</accession>
<dbReference type="GO" id="GO:0020037">
    <property type="term" value="F:heme binding"/>
    <property type="evidence" value="ECO:0007669"/>
    <property type="project" value="InterPro"/>
</dbReference>
<keyword evidence="1 4" id="KW-0349">Heme</keyword>
<feature type="domain" description="Cytochrome c" evidence="5">
    <location>
        <begin position="186"/>
        <end position="292"/>
    </location>
</feature>
<dbReference type="EMBL" id="JAESVN010000003">
    <property type="protein sequence ID" value="MBL4917208.1"/>
    <property type="molecule type" value="Genomic_DNA"/>
</dbReference>
<evidence type="ECO:0000256" key="4">
    <source>
        <dbReference type="PROSITE-ProRule" id="PRU00433"/>
    </source>
</evidence>
<keyword evidence="3 4" id="KW-0408">Iron</keyword>
<dbReference type="Gene3D" id="1.10.760.10">
    <property type="entry name" value="Cytochrome c-like domain"/>
    <property type="match status" value="2"/>
</dbReference>
<dbReference type="PANTHER" id="PTHR35008">
    <property type="entry name" value="BLL4482 PROTEIN-RELATED"/>
    <property type="match status" value="1"/>
</dbReference>
<sequence length="295" mass="31331">MRRALSLLALLAVLGGGAGWILTAPDPIPDDAVAGITGDAARGETVFWAAGCASCHMAPGADAEDQLVLAGGMRFASDFGTFIAPNISPSPEGIAGWTLAEFTSAVQRGLSPGGSHYYPAFPWNAYNKASLQEIADLHLYLQTLPPDATPSQPHEVGFPFTIRRSLGGWKLLFESRDWVIGGDLTEAETRGRHLVEALAHCGECHTPRNALGGLDRSRWLAGAPNPDGRGRSPNITPGALTWTEEEIAAYLFSGFTPEFDSAGGHMAHVVENMARLTGEDRTAIAAYLKKVPAIE</sequence>
<proteinExistence type="predicted"/>
<evidence type="ECO:0000256" key="1">
    <source>
        <dbReference type="ARBA" id="ARBA00022617"/>
    </source>
</evidence>
<evidence type="ECO:0000256" key="3">
    <source>
        <dbReference type="ARBA" id="ARBA00023004"/>
    </source>
</evidence>
<keyword evidence="7" id="KW-1185">Reference proteome</keyword>
<comment type="caution">
    <text evidence="6">The sequence shown here is derived from an EMBL/GenBank/DDBJ whole genome shotgun (WGS) entry which is preliminary data.</text>
</comment>
<dbReference type="PANTHER" id="PTHR35008:SF8">
    <property type="entry name" value="ALCOHOL DEHYDROGENASE CYTOCHROME C SUBUNIT"/>
    <property type="match status" value="1"/>
</dbReference>
<feature type="domain" description="Cytochrome c" evidence="5">
    <location>
        <begin position="38"/>
        <end position="145"/>
    </location>
</feature>
<dbReference type="PROSITE" id="PS51007">
    <property type="entry name" value="CYTC"/>
    <property type="match status" value="2"/>
</dbReference>
<dbReference type="RefSeq" id="WP_202688030.1">
    <property type="nucleotide sequence ID" value="NZ_JAESVN010000003.1"/>
</dbReference>
<evidence type="ECO:0000313" key="7">
    <source>
        <dbReference type="Proteomes" id="UP000648908"/>
    </source>
</evidence>
<dbReference type="InterPro" id="IPR036909">
    <property type="entry name" value="Cyt_c-like_dom_sf"/>
</dbReference>
<dbReference type="Pfam" id="PF00034">
    <property type="entry name" value="Cytochrom_C"/>
    <property type="match status" value="1"/>
</dbReference>
<name>A0A8K0Y0K2_9RHOB</name>
<protein>
    <submittedName>
        <fullName evidence="6">Cytochrome c</fullName>
    </submittedName>
</protein>
<dbReference type="Proteomes" id="UP000648908">
    <property type="component" value="Unassembled WGS sequence"/>
</dbReference>
<dbReference type="InterPro" id="IPR051459">
    <property type="entry name" value="Cytochrome_c-type_DH"/>
</dbReference>
<dbReference type="AlphaFoldDB" id="A0A8K0Y0K2"/>
<evidence type="ECO:0000256" key="2">
    <source>
        <dbReference type="ARBA" id="ARBA00022723"/>
    </source>
</evidence>